<keyword evidence="5" id="KW-0732">Signal</keyword>
<dbReference type="FunFam" id="3.40.50.2000:FF:000050">
    <property type="entry name" value="UDP-glucuronosyltransferase"/>
    <property type="match status" value="1"/>
</dbReference>
<evidence type="ECO:0000256" key="4">
    <source>
        <dbReference type="RuleBase" id="RU003718"/>
    </source>
</evidence>
<proteinExistence type="inferred from homology"/>
<dbReference type="CDD" id="cd03784">
    <property type="entry name" value="GT1_Gtf-like"/>
    <property type="match status" value="1"/>
</dbReference>
<evidence type="ECO:0000256" key="3">
    <source>
        <dbReference type="ARBA" id="ARBA00022679"/>
    </source>
</evidence>
<dbReference type="PROSITE" id="PS00375">
    <property type="entry name" value="UDPGT"/>
    <property type="match status" value="1"/>
</dbReference>
<sequence>MAATILLVIIALFTFASAYKILGLFPYEGKSHFISFEPLLKALAAKGHEVTVISHFPQKTPLPNLNDIDIGGSFSSTGVINLDYLTGSRFQKYLTPIVLAYLGYQSCVSGLSNKNFQNFIKTDSKFDLIISEAFNTECFLGLVNKLKSPPLILIHSCILLPWQDDILAMPSNPAYILNHFMPFSIPLSFFERVENTILYIFHHFVFKLFIDIPGKIIARSHFGSDIPSLTDISLNASVLLINTHFTSSGAQPMVPGYIEVGGMHVETPKALPKHIEKWINESTHGVIYFSLGSMIKGHSFPEDKRQMFIRAFSRFPQRVLWKWEADTMPEKPENIMIEKWMPQFDILCHPNVKAFIAHGGLLGVTESVHCGVPLIVMPQFGDQFTNAKAIEANGGGVILEYRSLDEESIVNALKTVLDPSFNKKAKELSARFRDRPMPPLETAIYWVEYVARHGGAPHLRTAAVGMPLYQYLLLDVITFLSVILFILMYISFVITRAIYRKIFKIKEKVKQN</sequence>
<dbReference type="PANTHER" id="PTHR48043">
    <property type="entry name" value="EG:EG0003.4 PROTEIN-RELATED"/>
    <property type="match status" value="1"/>
</dbReference>
<organism evidence="6 7">
    <name type="scientific">Aquatica leii</name>
    <dbReference type="NCBI Taxonomy" id="1421715"/>
    <lineage>
        <taxon>Eukaryota</taxon>
        <taxon>Metazoa</taxon>
        <taxon>Ecdysozoa</taxon>
        <taxon>Arthropoda</taxon>
        <taxon>Hexapoda</taxon>
        <taxon>Insecta</taxon>
        <taxon>Pterygota</taxon>
        <taxon>Neoptera</taxon>
        <taxon>Endopterygota</taxon>
        <taxon>Coleoptera</taxon>
        <taxon>Polyphaga</taxon>
        <taxon>Elateriformia</taxon>
        <taxon>Elateroidea</taxon>
        <taxon>Lampyridae</taxon>
        <taxon>Luciolinae</taxon>
        <taxon>Aquatica</taxon>
    </lineage>
</organism>
<comment type="similarity">
    <text evidence="1 4">Belongs to the UDP-glycosyltransferase family.</text>
</comment>
<name>A0AAN7PNC2_9COLE</name>
<keyword evidence="7" id="KW-1185">Reference proteome</keyword>
<evidence type="ECO:0000256" key="1">
    <source>
        <dbReference type="ARBA" id="ARBA00009995"/>
    </source>
</evidence>
<feature type="transmembrane region" description="Helical" evidence="5">
    <location>
        <begin position="468"/>
        <end position="494"/>
    </location>
</feature>
<keyword evidence="5" id="KW-0812">Transmembrane</keyword>
<feature type="chain" id="PRO_5042666214" description="UDP-glucuronosyltransferase" evidence="5">
    <location>
        <begin position="19"/>
        <end position="512"/>
    </location>
</feature>
<comment type="subcellular location">
    <subcellularLocation>
        <location evidence="5">Membrane</location>
        <topology evidence="5">Single-pass membrane protein</topology>
    </subcellularLocation>
</comment>
<accession>A0AAN7PNC2</accession>
<keyword evidence="3 4" id="KW-0808">Transferase</keyword>
<dbReference type="InterPro" id="IPR002213">
    <property type="entry name" value="UDP_glucos_trans"/>
</dbReference>
<dbReference type="SUPFAM" id="SSF53756">
    <property type="entry name" value="UDP-Glycosyltransferase/glycogen phosphorylase"/>
    <property type="match status" value="1"/>
</dbReference>
<feature type="signal peptide" evidence="5">
    <location>
        <begin position="1"/>
        <end position="18"/>
    </location>
</feature>
<keyword evidence="2 4" id="KW-0328">Glycosyltransferase</keyword>
<dbReference type="Gene3D" id="3.40.50.2000">
    <property type="entry name" value="Glycogen Phosphorylase B"/>
    <property type="match status" value="1"/>
</dbReference>
<protein>
    <recommendedName>
        <fullName evidence="5">UDP-glucuronosyltransferase</fullName>
        <ecNumber evidence="5">2.4.1.17</ecNumber>
    </recommendedName>
</protein>
<evidence type="ECO:0000256" key="2">
    <source>
        <dbReference type="ARBA" id="ARBA00022676"/>
    </source>
</evidence>
<gene>
    <name evidence="6" type="ORF">RN001_003187</name>
</gene>
<keyword evidence="5" id="KW-0472">Membrane</keyword>
<keyword evidence="5" id="KW-1133">Transmembrane helix</keyword>
<dbReference type="Proteomes" id="UP001353858">
    <property type="component" value="Unassembled WGS sequence"/>
</dbReference>
<evidence type="ECO:0000256" key="5">
    <source>
        <dbReference type="RuleBase" id="RU362059"/>
    </source>
</evidence>
<comment type="catalytic activity">
    <reaction evidence="5">
        <text>glucuronate acceptor + UDP-alpha-D-glucuronate = acceptor beta-D-glucuronoside + UDP + H(+)</text>
        <dbReference type="Rhea" id="RHEA:21032"/>
        <dbReference type="ChEBI" id="CHEBI:15378"/>
        <dbReference type="ChEBI" id="CHEBI:58052"/>
        <dbReference type="ChEBI" id="CHEBI:58223"/>
        <dbReference type="ChEBI" id="CHEBI:132367"/>
        <dbReference type="ChEBI" id="CHEBI:132368"/>
        <dbReference type="EC" id="2.4.1.17"/>
    </reaction>
</comment>
<dbReference type="GO" id="GO:0015020">
    <property type="term" value="F:glucuronosyltransferase activity"/>
    <property type="evidence" value="ECO:0007669"/>
    <property type="project" value="UniProtKB-EC"/>
</dbReference>
<dbReference type="InterPro" id="IPR035595">
    <property type="entry name" value="UDP_glycos_trans_CS"/>
</dbReference>
<dbReference type="Pfam" id="PF00201">
    <property type="entry name" value="UDPGT"/>
    <property type="match status" value="1"/>
</dbReference>
<reference evidence="7" key="1">
    <citation type="submission" date="2023-01" db="EMBL/GenBank/DDBJ databases">
        <title>Key to firefly adult light organ development and bioluminescence: homeobox transcription factors regulate luciferase expression and transportation to peroxisome.</title>
        <authorList>
            <person name="Fu X."/>
        </authorList>
    </citation>
    <scope>NUCLEOTIDE SEQUENCE [LARGE SCALE GENOMIC DNA]</scope>
</reference>
<dbReference type="InterPro" id="IPR050271">
    <property type="entry name" value="UDP-glycosyltransferase"/>
</dbReference>
<dbReference type="GO" id="GO:0016020">
    <property type="term" value="C:membrane"/>
    <property type="evidence" value="ECO:0007669"/>
    <property type="project" value="UniProtKB-SubCell"/>
</dbReference>
<evidence type="ECO:0000313" key="6">
    <source>
        <dbReference type="EMBL" id="KAK4886916.1"/>
    </source>
</evidence>
<dbReference type="EMBL" id="JARPUR010000001">
    <property type="protein sequence ID" value="KAK4886916.1"/>
    <property type="molecule type" value="Genomic_DNA"/>
</dbReference>
<dbReference type="PANTHER" id="PTHR48043:SF114">
    <property type="entry name" value="IP04436P-RELATED"/>
    <property type="match status" value="1"/>
</dbReference>
<evidence type="ECO:0000313" key="7">
    <source>
        <dbReference type="Proteomes" id="UP001353858"/>
    </source>
</evidence>
<dbReference type="EC" id="2.4.1.17" evidence="5"/>
<dbReference type="AlphaFoldDB" id="A0AAN7PNC2"/>
<comment type="caution">
    <text evidence="6">The sequence shown here is derived from an EMBL/GenBank/DDBJ whole genome shotgun (WGS) entry which is preliminary data.</text>
</comment>